<name>A0A0W0ZB09_9GAMM</name>
<evidence type="ECO:0000256" key="1">
    <source>
        <dbReference type="ARBA" id="ARBA00022692"/>
    </source>
</evidence>
<dbReference type="InterPro" id="IPR020846">
    <property type="entry name" value="MFS_dom"/>
</dbReference>
<organism evidence="6 7">
    <name type="scientific">Legionella santicrucis</name>
    <dbReference type="NCBI Taxonomy" id="45074"/>
    <lineage>
        <taxon>Bacteria</taxon>
        <taxon>Pseudomonadati</taxon>
        <taxon>Pseudomonadota</taxon>
        <taxon>Gammaproteobacteria</taxon>
        <taxon>Legionellales</taxon>
        <taxon>Legionellaceae</taxon>
        <taxon>Legionella</taxon>
    </lineage>
</organism>
<sequence length="120" mass="13320">MGLGAFFLGGGMFVLNIASSAYWLVIMVCLITTLGEMLGTTLSQLLCFQYVSKEKRGKAMGYYKFLYAFGTIFGTLIGGKIQVTFGENYIWYFCGIIGFLSLALCLKVNSREFKPQLLTT</sequence>
<accession>A0A0W0ZB09</accession>
<keyword evidence="1 4" id="KW-0812">Transmembrane</keyword>
<protein>
    <submittedName>
        <fullName evidence="6">Multidrug resistance protein, MFS family</fullName>
    </submittedName>
</protein>
<dbReference type="GO" id="GO:0022857">
    <property type="term" value="F:transmembrane transporter activity"/>
    <property type="evidence" value="ECO:0007669"/>
    <property type="project" value="InterPro"/>
</dbReference>
<dbReference type="AlphaFoldDB" id="A0A0W0ZB09"/>
<feature type="transmembrane region" description="Helical" evidence="4">
    <location>
        <begin position="20"/>
        <end position="42"/>
    </location>
</feature>
<dbReference type="EMBL" id="LNYU01000011">
    <property type="protein sequence ID" value="KTD66223.1"/>
    <property type="molecule type" value="Genomic_DNA"/>
</dbReference>
<feature type="transmembrane region" description="Helical" evidence="4">
    <location>
        <begin position="62"/>
        <end position="83"/>
    </location>
</feature>
<keyword evidence="3 4" id="KW-0472">Membrane</keyword>
<dbReference type="Gene3D" id="1.20.1250.20">
    <property type="entry name" value="MFS general substrate transporter like domains"/>
    <property type="match status" value="1"/>
</dbReference>
<evidence type="ECO:0000313" key="7">
    <source>
        <dbReference type="Proteomes" id="UP000054703"/>
    </source>
</evidence>
<dbReference type="InterPro" id="IPR011701">
    <property type="entry name" value="MFS"/>
</dbReference>
<evidence type="ECO:0000313" key="6">
    <source>
        <dbReference type="EMBL" id="KTD66223.1"/>
    </source>
</evidence>
<gene>
    <name evidence="6" type="ORF">Lsan_0655</name>
</gene>
<dbReference type="Proteomes" id="UP000054703">
    <property type="component" value="Unassembled WGS sequence"/>
</dbReference>
<comment type="caution">
    <text evidence="6">The sequence shown here is derived from an EMBL/GenBank/DDBJ whole genome shotgun (WGS) entry which is preliminary data.</text>
</comment>
<dbReference type="Pfam" id="PF07690">
    <property type="entry name" value="MFS_1"/>
    <property type="match status" value="1"/>
</dbReference>
<dbReference type="SUPFAM" id="SSF103473">
    <property type="entry name" value="MFS general substrate transporter"/>
    <property type="match status" value="1"/>
</dbReference>
<evidence type="ECO:0000256" key="4">
    <source>
        <dbReference type="SAM" id="Phobius"/>
    </source>
</evidence>
<feature type="transmembrane region" description="Helical" evidence="4">
    <location>
        <begin position="89"/>
        <end position="106"/>
    </location>
</feature>
<evidence type="ECO:0000256" key="2">
    <source>
        <dbReference type="ARBA" id="ARBA00022989"/>
    </source>
</evidence>
<evidence type="ECO:0000259" key="5">
    <source>
        <dbReference type="PROSITE" id="PS50850"/>
    </source>
</evidence>
<reference evidence="6 7" key="1">
    <citation type="submission" date="2015-11" db="EMBL/GenBank/DDBJ databases">
        <title>Genomic analysis of 38 Legionella species identifies large and diverse effector repertoires.</title>
        <authorList>
            <person name="Burstein D."/>
            <person name="Amaro F."/>
            <person name="Zusman T."/>
            <person name="Lifshitz Z."/>
            <person name="Cohen O."/>
            <person name="Gilbert J.A."/>
            <person name="Pupko T."/>
            <person name="Shuman H.A."/>
            <person name="Segal G."/>
        </authorList>
    </citation>
    <scope>NUCLEOTIDE SEQUENCE [LARGE SCALE GENOMIC DNA]</scope>
    <source>
        <strain evidence="6 7">SC-63-C7</strain>
    </source>
</reference>
<proteinExistence type="predicted"/>
<dbReference type="InterPro" id="IPR036259">
    <property type="entry name" value="MFS_trans_sf"/>
</dbReference>
<dbReference type="STRING" id="45074.Lsan_0655"/>
<feature type="domain" description="Major facilitator superfamily (MFS) profile" evidence="5">
    <location>
        <begin position="1"/>
        <end position="120"/>
    </location>
</feature>
<dbReference type="PROSITE" id="PS50850">
    <property type="entry name" value="MFS"/>
    <property type="match status" value="1"/>
</dbReference>
<keyword evidence="2 4" id="KW-1133">Transmembrane helix</keyword>
<evidence type="ECO:0000256" key="3">
    <source>
        <dbReference type="ARBA" id="ARBA00023136"/>
    </source>
</evidence>
<keyword evidence="7" id="KW-1185">Reference proteome</keyword>